<proteinExistence type="predicted"/>
<dbReference type="InterPro" id="IPR003141">
    <property type="entry name" value="Pol/His_phosphatase_N"/>
</dbReference>
<dbReference type="SMART" id="SM00481">
    <property type="entry name" value="POLIIIAc"/>
    <property type="match status" value="1"/>
</dbReference>
<dbReference type="Pfam" id="PF02811">
    <property type="entry name" value="PHP"/>
    <property type="match status" value="1"/>
</dbReference>
<sequence length="221" mass="24089">MLRCDLHVHTNYSRDGESSVEVILRRAEDVGLDAIAITDHDTVLGARHALLCDTPLVVIPGIEISTKSGHLIALGITEAIPAGQDFLETVRQARALGALLILPHPYHMWRHGVGRKLKTGIEAVDAIEIFNSRYITGSANRRAAQVSRRFGKPGVGGSDAHNARYVGFGQTLVAAEPDPASILDAIRNGRTIAGGRMTPLQTYTRQSLKGAIRKIRRRVHR</sequence>
<dbReference type="InterPro" id="IPR016195">
    <property type="entry name" value="Pol/histidinol_Pase-like"/>
</dbReference>
<gene>
    <name evidence="2" type="ORF">ASZ90_009148</name>
</gene>
<evidence type="ECO:0000259" key="1">
    <source>
        <dbReference type="SMART" id="SM00481"/>
    </source>
</evidence>
<comment type="caution">
    <text evidence="2">The sequence shown here is derived from an EMBL/GenBank/DDBJ whole genome shotgun (WGS) entry which is preliminary data.</text>
</comment>
<dbReference type="GO" id="GO:0035312">
    <property type="term" value="F:5'-3' DNA exonuclease activity"/>
    <property type="evidence" value="ECO:0007669"/>
    <property type="project" value="TreeGrafter"/>
</dbReference>
<dbReference type="PANTHER" id="PTHR42924:SF3">
    <property type="entry name" value="POLYMERASE_HISTIDINOL PHOSPHATASE N-TERMINAL DOMAIN-CONTAINING PROTEIN"/>
    <property type="match status" value="1"/>
</dbReference>
<protein>
    <recommendedName>
        <fullName evidence="1">Polymerase/histidinol phosphatase N-terminal domain-containing protein</fullName>
    </recommendedName>
</protein>
<dbReference type="InterPro" id="IPR004013">
    <property type="entry name" value="PHP_dom"/>
</dbReference>
<organism evidence="2">
    <name type="scientific">hydrocarbon metagenome</name>
    <dbReference type="NCBI Taxonomy" id="938273"/>
    <lineage>
        <taxon>unclassified sequences</taxon>
        <taxon>metagenomes</taxon>
        <taxon>ecological metagenomes</taxon>
    </lineage>
</organism>
<name>A0A0W8FJL6_9ZZZZ</name>
<reference evidence="2" key="1">
    <citation type="journal article" date="2015" name="Proc. Natl. Acad. Sci. U.S.A.">
        <title>Networks of energetic and metabolic interactions define dynamics in microbial communities.</title>
        <authorList>
            <person name="Embree M."/>
            <person name="Liu J.K."/>
            <person name="Al-Bassam M.M."/>
            <person name="Zengler K."/>
        </authorList>
    </citation>
    <scope>NUCLEOTIDE SEQUENCE</scope>
</reference>
<dbReference type="AlphaFoldDB" id="A0A0W8FJL6"/>
<dbReference type="NCBIfam" id="NF038032">
    <property type="entry name" value="CehA_McbA_metalo"/>
    <property type="match status" value="1"/>
</dbReference>
<accession>A0A0W8FJL6</accession>
<dbReference type="EMBL" id="LNQE01001099">
    <property type="protein sequence ID" value="KUG21119.1"/>
    <property type="molecule type" value="Genomic_DNA"/>
</dbReference>
<dbReference type="Pfam" id="PF13263">
    <property type="entry name" value="PHP_C"/>
    <property type="match status" value="1"/>
</dbReference>
<evidence type="ECO:0000313" key="2">
    <source>
        <dbReference type="EMBL" id="KUG21119.1"/>
    </source>
</evidence>
<feature type="domain" description="Polymerase/histidinol phosphatase N-terminal" evidence="1">
    <location>
        <begin position="4"/>
        <end position="68"/>
    </location>
</feature>
<dbReference type="CDD" id="cd07432">
    <property type="entry name" value="PHP_HisPPase"/>
    <property type="match status" value="1"/>
</dbReference>
<dbReference type="PANTHER" id="PTHR42924">
    <property type="entry name" value="EXONUCLEASE"/>
    <property type="match status" value="1"/>
</dbReference>
<dbReference type="InterPro" id="IPR052018">
    <property type="entry name" value="PHP_domain"/>
</dbReference>
<dbReference type="Gene3D" id="3.20.20.140">
    <property type="entry name" value="Metal-dependent hydrolases"/>
    <property type="match status" value="1"/>
</dbReference>
<dbReference type="GO" id="GO:0004534">
    <property type="term" value="F:5'-3' RNA exonuclease activity"/>
    <property type="evidence" value="ECO:0007669"/>
    <property type="project" value="TreeGrafter"/>
</dbReference>
<dbReference type="SUPFAM" id="SSF89550">
    <property type="entry name" value="PHP domain-like"/>
    <property type="match status" value="1"/>
</dbReference>